<evidence type="ECO:0000256" key="1">
    <source>
        <dbReference type="SAM" id="Phobius"/>
    </source>
</evidence>
<protein>
    <submittedName>
        <fullName evidence="3">YqaA family protein</fullName>
    </submittedName>
</protein>
<keyword evidence="4" id="KW-1185">Reference proteome</keyword>
<accession>A0ABP8HBR7</accession>
<feature type="domain" description="VTT" evidence="2">
    <location>
        <begin position="56"/>
        <end position="176"/>
    </location>
</feature>
<gene>
    <name evidence="3" type="ORF">GCM10023144_32480</name>
</gene>
<sequence length="183" mass="20910">MQIWLEHSVHWLLAALALPRVGLPAILVVSLLSATLLPMGSEPAVFGYVKLAPHMFWPAVLTATIGNTLGGIVSYWMGWWAHRGMIRLRERYEARHGHPHPHAHQPHQYDLQTRRGRMQARAHDLLERFGPKTLLLSWVPMVGDPLCAVAGWLRMDFWPSVLYMAIGKLARYLTMTTALLWFF</sequence>
<dbReference type="Proteomes" id="UP001501671">
    <property type="component" value="Unassembled WGS sequence"/>
</dbReference>
<dbReference type="PANTHER" id="PTHR42709">
    <property type="entry name" value="ALKALINE PHOSPHATASE LIKE PROTEIN"/>
    <property type="match status" value="1"/>
</dbReference>
<feature type="transmembrane region" description="Helical" evidence="1">
    <location>
        <begin position="161"/>
        <end position="182"/>
    </location>
</feature>
<comment type="caution">
    <text evidence="3">The sequence shown here is derived from an EMBL/GenBank/DDBJ whole genome shotgun (WGS) entry which is preliminary data.</text>
</comment>
<keyword evidence="1" id="KW-0812">Transmembrane</keyword>
<organism evidence="3 4">
    <name type="scientific">Pigmentiphaga soli</name>
    <dbReference type="NCBI Taxonomy" id="1007095"/>
    <lineage>
        <taxon>Bacteria</taxon>
        <taxon>Pseudomonadati</taxon>
        <taxon>Pseudomonadota</taxon>
        <taxon>Betaproteobacteria</taxon>
        <taxon>Burkholderiales</taxon>
        <taxon>Alcaligenaceae</taxon>
        <taxon>Pigmentiphaga</taxon>
    </lineage>
</organism>
<proteinExistence type="predicted"/>
<dbReference type="InterPro" id="IPR051311">
    <property type="entry name" value="DedA_domain"/>
</dbReference>
<evidence type="ECO:0000313" key="4">
    <source>
        <dbReference type="Proteomes" id="UP001501671"/>
    </source>
</evidence>
<name>A0ABP8HBR7_9BURK</name>
<dbReference type="Pfam" id="PF09335">
    <property type="entry name" value="VTT_dom"/>
    <property type="match status" value="1"/>
</dbReference>
<evidence type="ECO:0000313" key="3">
    <source>
        <dbReference type="EMBL" id="GAA4337169.1"/>
    </source>
</evidence>
<dbReference type="EMBL" id="BAABFO010000016">
    <property type="protein sequence ID" value="GAA4337169.1"/>
    <property type="molecule type" value="Genomic_DNA"/>
</dbReference>
<keyword evidence="1" id="KW-0472">Membrane</keyword>
<reference evidence="4" key="1">
    <citation type="journal article" date="2019" name="Int. J. Syst. Evol. Microbiol.">
        <title>The Global Catalogue of Microorganisms (GCM) 10K type strain sequencing project: providing services to taxonomists for standard genome sequencing and annotation.</title>
        <authorList>
            <consortium name="The Broad Institute Genomics Platform"/>
            <consortium name="The Broad Institute Genome Sequencing Center for Infectious Disease"/>
            <person name="Wu L."/>
            <person name="Ma J."/>
        </authorList>
    </citation>
    <scope>NUCLEOTIDE SEQUENCE [LARGE SCALE GENOMIC DNA]</scope>
    <source>
        <strain evidence="4">JCM 17666</strain>
    </source>
</reference>
<keyword evidence="1" id="KW-1133">Transmembrane helix</keyword>
<evidence type="ECO:0000259" key="2">
    <source>
        <dbReference type="Pfam" id="PF09335"/>
    </source>
</evidence>
<dbReference type="InterPro" id="IPR032816">
    <property type="entry name" value="VTT_dom"/>
</dbReference>
<dbReference type="RefSeq" id="WP_345250914.1">
    <property type="nucleotide sequence ID" value="NZ_BAABFO010000016.1"/>
</dbReference>
<feature type="transmembrane region" description="Helical" evidence="1">
    <location>
        <begin position="12"/>
        <end position="36"/>
    </location>
</feature>
<dbReference type="PANTHER" id="PTHR42709:SF4">
    <property type="entry name" value="INNER MEMBRANE PROTEIN YQAA"/>
    <property type="match status" value="1"/>
</dbReference>
<feature type="transmembrane region" description="Helical" evidence="1">
    <location>
        <begin position="56"/>
        <end position="81"/>
    </location>
</feature>